<organism evidence="1 2">
    <name type="scientific">Robinsoniella peoriensis</name>
    <dbReference type="NCBI Taxonomy" id="180332"/>
    <lineage>
        <taxon>Bacteria</taxon>
        <taxon>Bacillati</taxon>
        <taxon>Bacillota</taxon>
        <taxon>Clostridia</taxon>
        <taxon>Lachnospirales</taxon>
        <taxon>Lachnospiraceae</taxon>
        <taxon>Robinsoniella</taxon>
    </lineage>
</organism>
<dbReference type="STRING" id="180332.GCA_000797495_02330"/>
<reference evidence="1 2" key="1">
    <citation type="journal article" date="2019" name="Anaerobe">
        <title>Detection of Robinsoniella peoriensis in multiple bone samples of a trauma patient.</title>
        <authorList>
            <person name="Schrottner P."/>
            <person name="Hartwich K."/>
            <person name="Bunk B."/>
            <person name="Schober I."/>
            <person name="Helbig S."/>
            <person name="Rudolph W.W."/>
            <person name="Gunzer F."/>
        </authorList>
    </citation>
    <scope>NUCLEOTIDE SEQUENCE [LARGE SCALE GENOMIC DNA]</scope>
    <source>
        <strain evidence="1 2">DSM 106044</strain>
    </source>
</reference>
<dbReference type="PANTHER" id="PTHR36848:SF2">
    <property type="entry name" value="SECRETED PROTEIN"/>
    <property type="match status" value="1"/>
</dbReference>
<gene>
    <name evidence="1" type="ORF">DSM106044_05228</name>
</gene>
<dbReference type="AlphaFoldDB" id="A0A4U8Q7Y5"/>
<dbReference type="EMBL" id="QGQD01000107">
    <property type="protein sequence ID" value="TLC97865.1"/>
    <property type="molecule type" value="Genomic_DNA"/>
</dbReference>
<comment type="caution">
    <text evidence="1">The sequence shown here is derived from an EMBL/GenBank/DDBJ whole genome shotgun (WGS) entry which is preliminary data.</text>
</comment>
<dbReference type="RefSeq" id="WP_138004057.1">
    <property type="nucleotide sequence ID" value="NZ_QGQD01000107.1"/>
</dbReference>
<evidence type="ECO:0008006" key="3">
    <source>
        <dbReference type="Google" id="ProtNLM"/>
    </source>
</evidence>
<dbReference type="PANTHER" id="PTHR36848">
    <property type="entry name" value="DNA-BINDING PROTEIN (PUTATIVE SECRETED PROTEIN)-RELATED"/>
    <property type="match status" value="1"/>
</dbReference>
<protein>
    <recommendedName>
        <fullName evidence="3">Alpha-L-rhamnosidase</fullName>
    </recommendedName>
</protein>
<sequence length="1005" mass="114471">MNLEKRQELFQHPTRKYRGKPFWSWNGKLEEQELLRQIDIIKEMGFGGYFMHSRTGLETEYLGEEWFELINKCAEYGEKEGMESWLYDEDRWPSGSAGGMVTKEEKYRAMYVEMIYKNEEELAELQWNENIAAVFACRVKDGIFSSKRLLKEGDCLTGGEKAVVFRLRHSQCNDNYNGYCYLDTMNKEAVQRYIEVTHEKYKEKSGDKFGVEIQGIFTDEPHRGGCFTDFAEGEVNAAPYTPGMFAEFEKRFGYSLLENLPELFLRKKAGEISKVKRDYFELCQQLFLENFAIPIYNWCKEHKLIFTGHVLHEDSLCAQSVMQGSLMRFYEYMEYPGIDLLAEHTQCYWAAKQIDSVARQLKKEWVLSELYGCTGWQTNFESYKNIGDWQALFGINLRCPHLSWYTMKGEAKRDYPASILHQSSWYTDYHYVEDYYSRIHAILHDGKAECGLLVINPIESVWARAYSGAFNGLSAADTQIERLERQYAEVFHALTDNRIDFDYGEEDIMARHGRVENGTLYVGACAYTKVLVAGADTLRGSTVELLQKLVRQGGRVIFAGDIPAYMDAEASEEIKLLAKEAVIVPYEEGAIAGACRNGQEIEVTSEGSHMIYAKSMVVEGGRVVMLLNTDRKNGYDNVKVNLGKGTYPELWNARDGKITKPLYNIQDDRIEITINLEAGGERLYMISDTVRDLPAGEIWEGTKEVTLPETFSYALSEENICVLDMVTVQNKTGLKLPMQEVLKADRALRDFYKVPYRGGEMLQPWYEVKFGGGDKELLTQLTAEYSVEISVLPSGVHLVAEDLAHICGVIINGREVPAVSAGKWIDICFDRISIPDDVWKEGHNTVTLVMDYYKTCGLESVYLTGGFGVDFHDGKPVLARLPEKLSIGDISNQGLPFYSGSVIYHVDGCEDKKVCVSVEEFGGALVKLIGKEEVILAFQPHRAVIENLRAIQVVLTRRNTFGPFHQIPKVAYAYGPANFLTEGKEWQDEYVLYEQGILKKPVIQS</sequence>
<evidence type="ECO:0000313" key="1">
    <source>
        <dbReference type="EMBL" id="TLC97865.1"/>
    </source>
</evidence>
<proteinExistence type="predicted"/>
<dbReference type="InterPro" id="IPR053161">
    <property type="entry name" value="Ulvan_degrading_GH"/>
</dbReference>
<keyword evidence="2" id="KW-1185">Reference proteome</keyword>
<evidence type="ECO:0000313" key="2">
    <source>
        <dbReference type="Proteomes" id="UP000306509"/>
    </source>
</evidence>
<accession>A0A4U8Q7Y5</accession>
<dbReference type="Proteomes" id="UP000306509">
    <property type="component" value="Unassembled WGS sequence"/>
</dbReference>
<name>A0A4U8Q7Y5_9FIRM</name>